<name>A0A0V0XTQ9_TRIPS</name>
<evidence type="ECO:0000313" key="1">
    <source>
        <dbReference type="EMBL" id="KRX91402.1"/>
    </source>
</evidence>
<accession>A0A0V0XTQ9</accession>
<proteinExistence type="predicted"/>
<dbReference type="AlphaFoldDB" id="A0A0V0XTQ9"/>
<reference evidence="1 2" key="1">
    <citation type="submission" date="2015-01" db="EMBL/GenBank/DDBJ databases">
        <title>Evolution of Trichinella species and genotypes.</title>
        <authorList>
            <person name="Korhonen P.K."/>
            <person name="Edoardo P."/>
            <person name="Giuseppe L.R."/>
            <person name="Gasser R.B."/>
        </authorList>
    </citation>
    <scope>NUCLEOTIDE SEQUENCE [LARGE SCALE GENOMIC DNA]</scope>
    <source>
        <strain evidence="1">ISS141</strain>
    </source>
</reference>
<dbReference type="Proteomes" id="UP000054815">
    <property type="component" value="Unassembled WGS sequence"/>
</dbReference>
<protein>
    <submittedName>
        <fullName evidence="1">Uncharacterized protein</fullName>
    </submittedName>
</protein>
<evidence type="ECO:0000313" key="2">
    <source>
        <dbReference type="Proteomes" id="UP000054815"/>
    </source>
</evidence>
<dbReference type="EMBL" id="JYDU01000138">
    <property type="protein sequence ID" value="KRX91402.1"/>
    <property type="molecule type" value="Genomic_DNA"/>
</dbReference>
<organism evidence="1 2">
    <name type="scientific">Trichinella pseudospiralis</name>
    <name type="common">Parasitic roundworm</name>
    <dbReference type="NCBI Taxonomy" id="6337"/>
    <lineage>
        <taxon>Eukaryota</taxon>
        <taxon>Metazoa</taxon>
        <taxon>Ecdysozoa</taxon>
        <taxon>Nematoda</taxon>
        <taxon>Enoplea</taxon>
        <taxon>Dorylaimia</taxon>
        <taxon>Trichinellida</taxon>
        <taxon>Trichinellidae</taxon>
        <taxon>Trichinella</taxon>
    </lineage>
</organism>
<comment type="caution">
    <text evidence="1">The sequence shown here is derived from an EMBL/GenBank/DDBJ whole genome shotgun (WGS) entry which is preliminary data.</text>
</comment>
<gene>
    <name evidence="1" type="ORF">T4E_9366</name>
</gene>
<sequence>MGNVQDVQPPELPNHRPDLQISVPFRTAKTAGSHANLGYGWHFQGCTTMVSTAVYHP</sequence>